<keyword evidence="5 8" id="KW-0863">Zinc-finger</keyword>
<keyword evidence="6" id="KW-0862">Zinc</keyword>
<dbReference type="SUPFAM" id="SSF49899">
    <property type="entry name" value="Concanavalin A-like lectins/glucanases"/>
    <property type="match status" value="1"/>
</dbReference>
<dbReference type="PROSITE" id="PS50119">
    <property type="entry name" value="ZF_BBOX"/>
    <property type="match status" value="1"/>
</dbReference>
<name>A0A3B5K631_TAKRU</name>
<dbReference type="PANTHER" id="PTHR25465:SF35">
    <property type="entry name" value="E3 UBIQUITIN_ISG15 LIGASE TRIM25-RELATED"/>
    <property type="match status" value="1"/>
</dbReference>
<keyword evidence="3" id="KW-0399">Innate immunity</keyword>
<dbReference type="InterPro" id="IPR051051">
    <property type="entry name" value="E3_ubiq-ligase_TRIM/RNF"/>
</dbReference>
<dbReference type="OrthoDB" id="6105938at2759"/>
<sequence>MGASLETPARCHLCKVESSEPVTLKCKHRFCRRCIEDLWSTVPNGPYRCPEWRCKMVYQTLPFDRTLIPQRASSGLRGAQTRSSAGTSTNEQSTPESALRRPSLAGRLLGKRKASAPAVEQPNPKRLTTEAPRERSGDVETEASAPAPDKPDTKRLTTEAPRERSGDVETEASAPAPDKPGTKRLTTEAPRERSGDVETEASAPAPDKPGTKRSAVKQEQSGDVESPTTSSSDSFEDTPAPSASPEVSQKSQSKQFEYEDEALDISGQQSIEIISLCDSDSLDEVIISDASPAATPQKGTGETPASPAGADCSAAVPPDKTKSPGPPVNISPVIHLASTSGSPADLGSFSRSESKSARPVPCHYCPNAVYQPAIKTCLVCGASMCSEHLRPHLESPVFQNHTLIAPVEDISSWKCQEHQDINRIYCRKCGVCVCTLCPLVGSHQNHECISLREAERELRGNLKKDISQLQQTEDEVIITLNEVTQKKEASRVVLEKARTSVLQQYAAIREALDQEEQTALQCVAKEESRVLGGLEEKLGNLRSSLQSIQKGLHIFEGLADAKGDKHIGDQVFVREYSKTAHLSSVLGSYMEHFETPEEVDYVRLKCLQKWTEKRLDTFVITVPGEERDIYIPLYGCVPSLDADTAHPKLQLSDNNREVRYSEAQQPYTEHAARFSSFPQVLASSALQGGRWYWEVNVSVEEGRWKVGVSEGRIERKGQKDISRLGCNPYSWCLACDKKKVEALHNRVSAPVDADGLQRVGVFLDFEEGVLSFFNVTPGGSLALVHSYKHSFTDPVYPAFSVSKTHLAICDLFHS</sequence>
<dbReference type="Pfam" id="PF13765">
    <property type="entry name" value="PRY"/>
    <property type="match status" value="1"/>
</dbReference>
<dbReference type="Pfam" id="PF00643">
    <property type="entry name" value="zf-B_box"/>
    <property type="match status" value="1"/>
</dbReference>
<evidence type="ECO:0000313" key="13">
    <source>
        <dbReference type="Ensembl" id="ENSTRUP00000051385.2"/>
    </source>
</evidence>
<feature type="region of interest" description="Disordered" evidence="9">
    <location>
        <begin position="72"/>
        <end position="265"/>
    </location>
</feature>
<dbReference type="GO" id="GO:0045087">
    <property type="term" value="P:innate immune response"/>
    <property type="evidence" value="ECO:0007669"/>
    <property type="project" value="UniProtKB-KW"/>
</dbReference>
<dbReference type="GO" id="GO:0008270">
    <property type="term" value="F:zinc ion binding"/>
    <property type="evidence" value="ECO:0007669"/>
    <property type="project" value="UniProtKB-KW"/>
</dbReference>
<dbReference type="InParanoid" id="A0A3B5K631"/>
<evidence type="ECO:0000259" key="10">
    <source>
        <dbReference type="PROSITE" id="PS50089"/>
    </source>
</evidence>
<dbReference type="InterPro" id="IPR013083">
    <property type="entry name" value="Znf_RING/FYVE/PHD"/>
</dbReference>
<keyword evidence="14" id="KW-1185">Reference proteome</keyword>
<evidence type="ECO:0000256" key="4">
    <source>
        <dbReference type="ARBA" id="ARBA00022723"/>
    </source>
</evidence>
<evidence type="ECO:0000256" key="1">
    <source>
        <dbReference type="ARBA" id="ARBA00004496"/>
    </source>
</evidence>
<evidence type="ECO:0000256" key="3">
    <source>
        <dbReference type="ARBA" id="ARBA00022588"/>
    </source>
</evidence>
<dbReference type="InterPro" id="IPR043136">
    <property type="entry name" value="B30.2/SPRY_sf"/>
</dbReference>
<dbReference type="PROSITE" id="PS50089">
    <property type="entry name" value="ZF_RING_2"/>
    <property type="match status" value="1"/>
</dbReference>
<feature type="domain" description="B box-type" evidence="11">
    <location>
        <begin position="415"/>
        <end position="451"/>
    </location>
</feature>
<feature type="compositionally biased region" description="Polar residues" evidence="9">
    <location>
        <begin position="80"/>
        <end position="96"/>
    </location>
</feature>
<dbReference type="AlphaFoldDB" id="A0A3B5K631"/>
<dbReference type="InterPro" id="IPR000315">
    <property type="entry name" value="Znf_B-box"/>
</dbReference>
<feature type="compositionally biased region" description="Basic and acidic residues" evidence="9">
    <location>
        <begin position="185"/>
        <end position="196"/>
    </location>
</feature>
<dbReference type="OMA" id="RWYWEVN"/>
<feature type="region of interest" description="Disordered" evidence="9">
    <location>
        <begin position="290"/>
        <end position="335"/>
    </location>
</feature>
<dbReference type="PROSITE" id="PS00518">
    <property type="entry name" value="ZF_RING_1"/>
    <property type="match status" value="1"/>
</dbReference>
<dbReference type="Pfam" id="PF00097">
    <property type="entry name" value="zf-C3HC4"/>
    <property type="match status" value="1"/>
</dbReference>
<protein>
    <submittedName>
        <fullName evidence="13">Si:dkey-29p10.4</fullName>
    </submittedName>
</protein>
<dbReference type="SMART" id="SM00184">
    <property type="entry name" value="RING"/>
    <property type="match status" value="1"/>
</dbReference>
<dbReference type="InterPro" id="IPR013320">
    <property type="entry name" value="ConA-like_dom_sf"/>
</dbReference>
<reference evidence="13 14" key="1">
    <citation type="journal article" date="2011" name="Genome Biol. Evol.">
        <title>Integration of the genetic map and genome assembly of fugu facilitates insights into distinct features of genome evolution in teleosts and mammals.</title>
        <authorList>
            <person name="Kai W."/>
            <person name="Kikuchi K."/>
            <person name="Tohari S."/>
            <person name="Chew A.K."/>
            <person name="Tay A."/>
            <person name="Fujiwara A."/>
            <person name="Hosoya S."/>
            <person name="Suetake H."/>
            <person name="Naruse K."/>
            <person name="Brenner S."/>
            <person name="Suzuki Y."/>
            <person name="Venkatesh B."/>
        </authorList>
    </citation>
    <scope>NUCLEOTIDE SEQUENCE [LARGE SCALE GENOMIC DNA]</scope>
</reference>
<reference evidence="13" key="3">
    <citation type="submission" date="2025-09" db="UniProtKB">
        <authorList>
            <consortium name="Ensembl"/>
        </authorList>
    </citation>
    <scope>IDENTIFICATION</scope>
</reference>
<dbReference type="GeneTree" id="ENSGT00940000154294"/>
<dbReference type="STRING" id="31033.ENSTRUP00000051385"/>
<dbReference type="InterPro" id="IPR017907">
    <property type="entry name" value="Znf_RING_CS"/>
</dbReference>
<evidence type="ECO:0000256" key="8">
    <source>
        <dbReference type="PROSITE-ProRule" id="PRU00024"/>
    </source>
</evidence>
<accession>A0A3B5K631</accession>
<dbReference type="InterPro" id="IPR001870">
    <property type="entry name" value="B30.2/SPRY"/>
</dbReference>
<evidence type="ECO:0000259" key="12">
    <source>
        <dbReference type="PROSITE" id="PS50188"/>
    </source>
</evidence>
<dbReference type="SUPFAM" id="SSF57850">
    <property type="entry name" value="RING/U-box"/>
    <property type="match status" value="1"/>
</dbReference>
<evidence type="ECO:0000259" key="11">
    <source>
        <dbReference type="PROSITE" id="PS50119"/>
    </source>
</evidence>
<gene>
    <name evidence="13" type="primary">si:dkey-29p10.4</name>
</gene>
<evidence type="ECO:0000256" key="9">
    <source>
        <dbReference type="SAM" id="MobiDB-lite"/>
    </source>
</evidence>
<organism evidence="13 14">
    <name type="scientific">Takifugu rubripes</name>
    <name type="common">Japanese pufferfish</name>
    <name type="synonym">Fugu rubripes</name>
    <dbReference type="NCBI Taxonomy" id="31033"/>
    <lineage>
        <taxon>Eukaryota</taxon>
        <taxon>Metazoa</taxon>
        <taxon>Chordata</taxon>
        <taxon>Craniata</taxon>
        <taxon>Vertebrata</taxon>
        <taxon>Euteleostomi</taxon>
        <taxon>Actinopterygii</taxon>
        <taxon>Neopterygii</taxon>
        <taxon>Teleostei</taxon>
        <taxon>Neoteleostei</taxon>
        <taxon>Acanthomorphata</taxon>
        <taxon>Eupercaria</taxon>
        <taxon>Tetraodontiformes</taxon>
        <taxon>Tetradontoidea</taxon>
        <taxon>Tetraodontidae</taxon>
        <taxon>Takifugu</taxon>
    </lineage>
</organism>
<dbReference type="Proteomes" id="UP000005226">
    <property type="component" value="Chromosome 9"/>
</dbReference>
<reference evidence="13" key="2">
    <citation type="submission" date="2025-08" db="UniProtKB">
        <authorList>
            <consortium name="Ensembl"/>
        </authorList>
    </citation>
    <scope>IDENTIFICATION</scope>
</reference>
<evidence type="ECO:0000256" key="2">
    <source>
        <dbReference type="ARBA" id="ARBA00022490"/>
    </source>
</evidence>
<dbReference type="FunCoup" id="A0A3B5K631">
    <property type="interactions" value="42"/>
</dbReference>
<dbReference type="InterPro" id="IPR003877">
    <property type="entry name" value="SPRY_dom"/>
</dbReference>
<dbReference type="SMART" id="SM00449">
    <property type="entry name" value="SPRY"/>
    <property type="match status" value="1"/>
</dbReference>
<dbReference type="InterPro" id="IPR006574">
    <property type="entry name" value="PRY"/>
</dbReference>
<feature type="compositionally biased region" description="Basic and acidic residues" evidence="9">
    <location>
        <begin position="127"/>
        <end position="138"/>
    </location>
</feature>
<dbReference type="Gene3D" id="2.60.120.920">
    <property type="match status" value="1"/>
</dbReference>
<feature type="domain" description="RING-type" evidence="10">
    <location>
        <begin position="11"/>
        <end position="53"/>
    </location>
</feature>
<dbReference type="GO" id="GO:0005737">
    <property type="term" value="C:cytoplasm"/>
    <property type="evidence" value="ECO:0007669"/>
    <property type="project" value="UniProtKB-SubCell"/>
</dbReference>
<evidence type="ECO:0000313" key="14">
    <source>
        <dbReference type="Proteomes" id="UP000005226"/>
    </source>
</evidence>
<dbReference type="Gene3D" id="4.10.830.40">
    <property type="match status" value="1"/>
</dbReference>
<feature type="compositionally biased region" description="Polar residues" evidence="9">
    <location>
        <begin position="245"/>
        <end position="255"/>
    </location>
</feature>
<dbReference type="Pfam" id="PF00622">
    <property type="entry name" value="SPRY"/>
    <property type="match status" value="1"/>
</dbReference>
<feature type="domain" description="B30.2/SPRY" evidence="12">
    <location>
        <begin position="616"/>
        <end position="814"/>
    </location>
</feature>
<dbReference type="PRINTS" id="PR01407">
    <property type="entry name" value="BUTYPHLNCDUF"/>
</dbReference>
<dbReference type="SUPFAM" id="SSF57845">
    <property type="entry name" value="B-box zinc-binding domain"/>
    <property type="match status" value="1"/>
</dbReference>
<dbReference type="Gene3D" id="3.30.160.60">
    <property type="entry name" value="Classic Zinc Finger"/>
    <property type="match status" value="1"/>
</dbReference>
<dbReference type="InterPro" id="IPR018957">
    <property type="entry name" value="Znf_C3HC4_RING-type"/>
</dbReference>
<dbReference type="Gene3D" id="3.30.40.10">
    <property type="entry name" value="Zinc/RING finger domain, C3HC4 (zinc finger)"/>
    <property type="match status" value="1"/>
</dbReference>
<keyword evidence="7" id="KW-0391">Immunity</keyword>
<evidence type="ECO:0000256" key="6">
    <source>
        <dbReference type="ARBA" id="ARBA00022833"/>
    </source>
</evidence>
<dbReference type="PANTHER" id="PTHR25465">
    <property type="entry name" value="B-BOX DOMAIN CONTAINING"/>
    <property type="match status" value="1"/>
</dbReference>
<evidence type="ECO:0000256" key="7">
    <source>
        <dbReference type="ARBA" id="ARBA00022859"/>
    </source>
</evidence>
<feature type="compositionally biased region" description="Basic and acidic residues" evidence="9">
    <location>
        <begin position="149"/>
        <end position="167"/>
    </location>
</feature>
<keyword evidence="2" id="KW-0963">Cytoplasm</keyword>
<dbReference type="SMART" id="SM00589">
    <property type="entry name" value="PRY"/>
    <property type="match status" value="1"/>
</dbReference>
<comment type="subcellular location">
    <subcellularLocation>
        <location evidence="1">Cytoplasm</location>
    </subcellularLocation>
</comment>
<dbReference type="Ensembl" id="ENSTRUT00000058518.2">
    <property type="protein sequence ID" value="ENSTRUP00000051385.2"/>
    <property type="gene ID" value="ENSTRUG00000024388.2"/>
</dbReference>
<keyword evidence="4" id="KW-0479">Metal-binding</keyword>
<dbReference type="InterPro" id="IPR001841">
    <property type="entry name" value="Znf_RING"/>
</dbReference>
<proteinExistence type="predicted"/>
<dbReference type="SMART" id="SM00336">
    <property type="entry name" value="BBOX"/>
    <property type="match status" value="2"/>
</dbReference>
<feature type="compositionally biased region" description="Polar residues" evidence="9">
    <location>
        <begin position="217"/>
        <end position="233"/>
    </location>
</feature>
<evidence type="ECO:0000256" key="5">
    <source>
        <dbReference type="ARBA" id="ARBA00022771"/>
    </source>
</evidence>
<dbReference type="PROSITE" id="PS50188">
    <property type="entry name" value="B302_SPRY"/>
    <property type="match status" value="1"/>
</dbReference>
<dbReference type="InterPro" id="IPR003879">
    <property type="entry name" value="Butyrophylin_SPRY"/>
</dbReference>